<evidence type="ECO:0000313" key="1">
    <source>
        <dbReference type="EMBL" id="EMC94813.1"/>
    </source>
</evidence>
<dbReference type="EMBL" id="KB445558">
    <property type="protein sequence ID" value="EMC94813.1"/>
    <property type="molecule type" value="Genomic_DNA"/>
</dbReference>
<protein>
    <submittedName>
        <fullName evidence="1">Uncharacterized protein</fullName>
    </submittedName>
</protein>
<gene>
    <name evidence="1" type="ORF">BAUCODRAFT_124404</name>
</gene>
<dbReference type="Proteomes" id="UP000011761">
    <property type="component" value="Unassembled WGS sequence"/>
</dbReference>
<dbReference type="eggNOG" id="ENOG502RR3X">
    <property type="taxonomic scope" value="Eukaryota"/>
</dbReference>
<organism evidence="1 2">
    <name type="scientific">Baudoinia panamericana (strain UAMH 10762)</name>
    <name type="common">Angels' share fungus</name>
    <name type="synonym">Baudoinia compniacensis (strain UAMH 10762)</name>
    <dbReference type="NCBI Taxonomy" id="717646"/>
    <lineage>
        <taxon>Eukaryota</taxon>
        <taxon>Fungi</taxon>
        <taxon>Dikarya</taxon>
        <taxon>Ascomycota</taxon>
        <taxon>Pezizomycotina</taxon>
        <taxon>Dothideomycetes</taxon>
        <taxon>Dothideomycetidae</taxon>
        <taxon>Mycosphaerellales</taxon>
        <taxon>Teratosphaeriaceae</taxon>
        <taxon>Baudoinia</taxon>
    </lineage>
</organism>
<proteinExistence type="predicted"/>
<accession>M2MTE9</accession>
<dbReference type="KEGG" id="bcom:BAUCODRAFT_124404"/>
<dbReference type="GeneID" id="19107876"/>
<dbReference type="OrthoDB" id="5426988at2759"/>
<dbReference type="RefSeq" id="XP_007678504.1">
    <property type="nucleotide sequence ID" value="XM_007680314.1"/>
</dbReference>
<dbReference type="AlphaFoldDB" id="M2MTE9"/>
<reference evidence="1 2" key="1">
    <citation type="journal article" date="2012" name="PLoS Pathog.">
        <title>Diverse lifestyles and strategies of plant pathogenesis encoded in the genomes of eighteen Dothideomycetes fungi.</title>
        <authorList>
            <person name="Ohm R.A."/>
            <person name="Feau N."/>
            <person name="Henrissat B."/>
            <person name="Schoch C.L."/>
            <person name="Horwitz B.A."/>
            <person name="Barry K.W."/>
            <person name="Condon B.J."/>
            <person name="Copeland A.C."/>
            <person name="Dhillon B."/>
            <person name="Glaser F."/>
            <person name="Hesse C.N."/>
            <person name="Kosti I."/>
            <person name="LaButti K."/>
            <person name="Lindquist E.A."/>
            <person name="Lucas S."/>
            <person name="Salamov A.A."/>
            <person name="Bradshaw R.E."/>
            <person name="Ciuffetti L."/>
            <person name="Hamelin R.C."/>
            <person name="Kema G.H.J."/>
            <person name="Lawrence C."/>
            <person name="Scott J.A."/>
            <person name="Spatafora J.W."/>
            <person name="Turgeon B.G."/>
            <person name="de Wit P.J.G.M."/>
            <person name="Zhong S."/>
            <person name="Goodwin S.B."/>
            <person name="Grigoriev I.V."/>
        </authorList>
    </citation>
    <scope>NUCLEOTIDE SEQUENCE [LARGE SCALE GENOMIC DNA]</scope>
    <source>
        <strain evidence="1 2">UAMH 10762</strain>
    </source>
</reference>
<evidence type="ECO:0000313" key="2">
    <source>
        <dbReference type="Proteomes" id="UP000011761"/>
    </source>
</evidence>
<dbReference type="HOGENOM" id="CLU_1948449_0_0_1"/>
<keyword evidence="2" id="KW-1185">Reference proteome</keyword>
<name>M2MTE9_BAUPA</name>
<sequence length="129" mass="14973">MQDVKLRDTVFVFTDSQTEHNECMGDYTNLALGEDGRRFYSVILHCEEAGNEHRLAMAGRGRGLIGKLTDVEILRRYRREGDGIWRFGDDDELEIDLTHLSSEDAARTILAFVVRREKEGRRWNEDELP</sequence>